<feature type="domain" description="DNA-directed DNA polymerase family A palm" evidence="9">
    <location>
        <begin position="390"/>
        <end position="593"/>
    </location>
</feature>
<dbReference type="GO" id="GO:0006302">
    <property type="term" value="P:double-strand break repair"/>
    <property type="evidence" value="ECO:0007669"/>
    <property type="project" value="TreeGrafter"/>
</dbReference>
<dbReference type="SUPFAM" id="SSF56672">
    <property type="entry name" value="DNA/RNA polymerases"/>
    <property type="match status" value="1"/>
</dbReference>
<protein>
    <recommendedName>
        <fullName evidence="2">DNA-directed DNA polymerase</fullName>
        <ecNumber evidence="2">2.7.7.7</ecNumber>
    </recommendedName>
</protein>
<comment type="similarity">
    <text evidence="1">Belongs to the DNA polymerase type-A family.</text>
</comment>
<comment type="catalytic activity">
    <reaction evidence="8">
        <text>DNA(n) + a 2'-deoxyribonucleoside 5'-triphosphate = DNA(n+1) + diphosphate</text>
        <dbReference type="Rhea" id="RHEA:22508"/>
        <dbReference type="Rhea" id="RHEA-COMP:17339"/>
        <dbReference type="Rhea" id="RHEA-COMP:17340"/>
        <dbReference type="ChEBI" id="CHEBI:33019"/>
        <dbReference type="ChEBI" id="CHEBI:61560"/>
        <dbReference type="ChEBI" id="CHEBI:173112"/>
        <dbReference type="EC" id="2.7.7.7"/>
    </reaction>
</comment>
<keyword evidence="3" id="KW-0808">Transferase</keyword>
<dbReference type="InterPro" id="IPR038720">
    <property type="entry name" value="YprB_RNase_H-like_dom"/>
</dbReference>
<dbReference type="GO" id="GO:0006261">
    <property type="term" value="P:DNA-templated DNA replication"/>
    <property type="evidence" value="ECO:0007669"/>
    <property type="project" value="InterPro"/>
</dbReference>
<evidence type="ECO:0000256" key="7">
    <source>
        <dbReference type="ARBA" id="ARBA00023125"/>
    </source>
</evidence>
<dbReference type="InterPro" id="IPR002298">
    <property type="entry name" value="DNA_polymerase_A"/>
</dbReference>
<keyword evidence="5" id="KW-0235">DNA replication</keyword>
<dbReference type="GO" id="GO:0003677">
    <property type="term" value="F:DNA binding"/>
    <property type="evidence" value="ECO:0007669"/>
    <property type="project" value="UniProtKB-KW"/>
</dbReference>
<dbReference type="EMBL" id="JAGZCZ010000005">
    <property type="protein sequence ID" value="MBS5519640.1"/>
    <property type="molecule type" value="Genomic_DNA"/>
</dbReference>
<dbReference type="SUPFAM" id="SSF53098">
    <property type="entry name" value="Ribonuclease H-like"/>
    <property type="match status" value="1"/>
</dbReference>
<sequence length="633" mass="72144">MLLFDIETNGLLKEVNTVFCMSIYDTEAQQMHRYDPETVGDGIRFLQETLDNGGEIGGHNVIAYDIPALEKVYPKLFHVSYEQHKQVVDTLVLARLFYSNIDTIDLGYMKSGKLPKMFYKSQKLMAWGYRLGILKGTYGEQEDAWLAYNPEMLEYNEQDVWVTKALYEKLMSQPYSKTAITLEHQVAWLMAKQERNGFKFDIEGAKKLAEELEARQAVIQASLLQKIPELPDKVFVPKRDNKRLGYKKGAPIQRYKPFNPNSRQQIEYVFRTMYGYNPENVDLYDIPDMPDEPNLKDYRLKMDDETLSFIQKDEACPEELKAIAGLIQESLMLKKRLGQIKDGSNAWLDAYDPDDGCIHGRVVPNGAVSGRATHSSPNVAQVPHVGSPYGAECRQLWNAGDWWQAGIDACGLELRCLAHFMAPYDDGKYAHTILNGDIHTMNQQAAGLPERNQAKTFIYAFLYGAGDAKIGKIIGGDATEGKAIKRKFLKATPAIKSLRDAVQNTLVQTERGRVVHWKRHYLRGLDGRLLWVRSPHSALNLLLQSAGALVCKKWIVRTEERLLARGLKHGWDGDFAYMAWVHDEIQVACRTKEIAKIVVKEAQEAMRDAQEFFKFRMQLDTEGIIGKNWCDCH</sequence>
<evidence type="ECO:0000256" key="8">
    <source>
        <dbReference type="ARBA" id="ARBA00049244"/>
    </source>
</evidence>
<dbReference type="Gene3D" id="3.30.70.370">
    <property type="match status" value="2"/>
</dbReference>
<comment type="caution">
    <text evidence="10">The sequence shown here is derived from an EMBL/GenBank/DDBJ whole genome shotgun (WGS) entry which is preliminary data.</text>
</comment>
<evidence type="ECO:0000313" key="11">
    <source>
        <dbReference type="Proteomes" id="UP000754226"/>
    </source>
</evidence>
<evidence type="ECO:0000259" key="9">
    <source>
        <dbReference type="SMART" id="SM00482"/>
    </source>
</evidence>
<reference evidence="10" key="1">
    <citation type="submission" date="2021-02" db="EMBL/GenBank/DDBJ databases">
        <title>Infant gut strain persistence is associated with maternal origin, phylogeny, and functional potential including surface adhesion and iron acquisition.</title>
        <authorList>
            <person name="Lou Y.C."/>
        </authorList>
    </citation>
    <scope>NUCLEOTIDE SEQUENCE</scope>
    <source>
        <strain evidence="10">L3_106_000M1_dasL3_106_000M1_concoct_15</strain>
    </source>
</reference>
<organism evidence="10 11">
    <name type="scientific">Acidaminococcus intestini</name>
    <dbReference type="NCBI Taxonomy" id="187327"/>
    <lineage>
        <taxon>Bacteria</taxon>
        <taxon>Bacillati</taxon>
        <taxon>Bacillota</taxon>
        <taxon>Negativicutes</taxon>
        <taxon>Acidaminococcales</taxon>
        <taxon>Acidaminococcaceae</taxon>
        <taxon>Acidaminococcus</taxon>
    </lineage>
</organism>
<gene>
    <name evidence="10" type="ORF">KHX13_04825</name>
</gene>
<proteinExistence type="inferred from homology"/>
<evidence type="ECO:0000313" key="10">
    <source>
        <dbReference type="EMBL" id="MBS5519640.1"/>
    </source>
</evidence>
<evidence type="ECO:0000256" key="6">
    <source>
        <dbReference type="ARBA" id="ARBA00022932"/>
    </source>
</evidence>
<dbReference type="InterPro" id="IPR019760">
    <property type="entry name" value="DNA-dir_DNA_pol_A_CS"/>
</dbReference>
<dbReference type="PROSITE" id="PS00447">
    <property type="entry name" value="DNA_POLYMERASE_A"/>
    <property type="match status" value="1"/>
</dbReference>
<dbReference type="GO" id="GO:0003887">
    <property type="term" value="F:DNA-directed DNA polymerase activity"/>
    <property type="evidence" value="ECO:0007669"/>
    <property type="project" value="UniProtKB-KW"/>
</dbReference>
<accession>A0A943EEN5</accession>
<evidence type="ECO:0000256" key="3">
    <source>
        <dbReference type="ARBA" id="ARBA00022679"/>
    </source>
</evidence>
<evidence type="ECO:0000256" key="2">
    <source>
        <dbReference type="ARBA" id="ARBA00012417"/>
    </source>
</evidence>
<keyword evidence="4" id="KW-0548">Nucleotidyltransferase</keyword>
<dbReference type="PANTHER" id="PTHR10133">
    <property type="entry name" value="DNA POLYMERASE I"/>
    <property type="match status" value="1"/>
</dbReference>
<dbReference type="InterPro" id="IPR001098">
    <property type="entry name" value="DNA-dir_DNA_pol_A_palm_dom"/>
</dbReference>
<dbReference type="Proteomes" id="UP000754226">
    <property type="component" value="Unassembled WGS sequence"/>
</dbReference>
<dbReference type="InterPro" id="IPR043502">
    <property type="entry name" value="DNA/RNA_pol_sf"/>
</dbReference>
<dbReference type="Gene3D" id="3.30.420.10">
    <property type="entry name" value="Ribonuclease H-like superfamily/Ribonuclease H"/>
    <property type="match status" value="1"/>
</dbReference>
<evidence type="ECO:0000256" key="5">
    <source>
        <dbReference type="ARBA" id="ARBA00022705"/>
    </source>
</evidence>
<name>A0A943EEN5_9FIRM</name>
<evidence type="ECO:0000256" key="1">
    <source>
        <dbReference type="ARBA" id="ARBA00007705"/>
    </source>
</evidence>
<dbReference type="SMART" id="SM00482">
    <property type="entry name" value="POLAc"/>
    <property type="match status" value="1"/>
</dbReference>
<keyword evidence="6" id="KW-0239">DNA-directed DNA polymerase</keyword>
<dbReference type="InterPro" id="IPR036397">
    <property type="entry name" value="RNaseH_sf"/>
</dbReference>
<evidence type="ECO:0000256" key="4">
    <source>
        <dbReference type="ARBA" id="ARBA00022695"/>
    </source>
</evidence>
<dbReference type="PANTHER" id="PTHR10133:SF27">
    <property type="entry name" value="DNA POLYMERASE NU"/>
    <property type="match status" value="1"/>
</dbReference>
<keyword evidence="7" id="KW-0238">DNA-binding</keyword>
<dbReference type="Pfam" id="PF00476">
    <property type="entry name" value="DNA_pol_A"/>
    <property type="match status" value="1"/>
</dbReference>
<dbReference type="Pfam" id="PF13482">
    <property type="entry name" value="RNase_H_2"/>
    <property type="match status" value="1"/>
</dbReference>
<dbReference type="EC" id="2.7.7.7" evidence="2"/>
<dbReference type="InterPro" id="IPR012337">
    <property type="entry name" value="RNaseH-like_sf"/>
</dbReference>
<dbReference type="AlphaFoldDB" id="A0A943EEN5"/>